<dbReference type="InterPro" id="IPR046335">
    <property type="entry name" value="LacI/GalR-like_sensor"/>
</dbReference>
<dbReference type="GO" id="GO:0000976">
    <property type="term" value="F:transcription cis-regulatory region binding"/>
    <property type="evidence" value="ECO:0007669"/>
    <property type="project" value="TreeGrafter"/>
</dbReference>
<organism evidence="5 6">
    <name type="scientific">Dictyobacter kobayashii</name>
    <dbReference type="NCBI Taxonomy" id="2014872"/>
    <lineage>
        <taxon>Bacteria</taxon>
        <taxon>Bacillati</taxon>
        <taxon>Chloroflexota</taxon>
        <taxon>Ktedonobacteria</taxon>
        <taxon>Ktedonobacterales</taxon>
        <taxon>Dictyobacteraceae</taxon>
        <taxon>Dictyobacter</taxon>
    </lineage>
</organism>
<dbReference type="Gene3D" id="3.40.50.2300">
    <property type="match status" value="1"/>
</dbReference>
<name>A0A402ANE8_9CHLR</name>
<dbReference type="RefSeq" id="WP_281276349.1">
    <property type="nucleotide sequence ID" value="NZ_BIFS01000001.1"/>
</dbReference>
<evidence type="ECO:0000259" key="4">
    <source>
        <dbReference type="Pfam" id="PF13377"/>
    </source>
</evidence>
<feature type="domain" description="Transcriptional regulator LacI/GalR-like sensor" evidence="4">
    <location>
        <begin position="2"/>
        <end position="160"/>
    </location>
</feature>
<dbReference type="Pfam" id="PF13377">
    <property type="entry name" value="Peripla_BP_3"/>
    <property type="match status" value="1"/>
</dbReference>
<evidence type="ECO:0000313" key="6">
    <source>
        <dbReference type="Proteomes" id="UP000287188"/>
    </source>
</evidence>
<evidence type="ECO:0000256" key="3">
    <source>
        <dbReference type="ARBA" id="ARBA00023163"/>
    </source>
</evidence>
<keyword evidence="3" id="KW-0804">Transcription</keyword>
<dbReference type="GO" id="GO:0003700">
    <property type="term" value="F:DNA-binding transcription factor activity"/>
    <property type="evidence" value="ECO:0007669"/>
    <property type="project" value="TreeGrafter"/>
</dbReference>
<dbReference type="EMBL" id="BIFS01000001">
    <property type="protein sequence ID" value="GCE20721.1"/>
    <property type="molecule type" value="Genomic_DNA"/>
</dbReference>
<keyword evidence="1" id="KW-0805">Transcription regulation</keyword>
<sequence length="169" mass="18350">MISLGHRRIAFVTGPQNLTVANLRLQGYRKALTDAGIPFDDALLIRGNFTQAGGKQAAEILAGLPQEARPSAVFACNDETAFGLMYRLRELGWQLPEDISICGFGDLPMAQMVTPGLTTVHIALRELGRAGAQKILAQLQNKQDPTHEMFPTSVVKRGSTIPLEHTSNV</sequence>
<dbReference type="CDD" id="cd06267">
    <property type="entry name" value="PBP1_LacI_sugar_binding-like"/>
    <property type="match status" value="1"/>
</dbReference>
<dbReference type="PANTHER" id="PTHR30146">
    <property type="entry name" value="LACI-RELATED TRANSCRIPTIONAL REPRESSOR"/>
    <property type="match status" value="1"/>
</dbReference>
<dbReference type="SUPFAM" id="SSF53822">
    <property type="entry name" value="Periplasmic binding protein-like I"/>
    <property type="match status" value="1"/>
</dbReference>
<keyword evidence="6" id="KW-1185">Reference proteome</keyword>
<comment type="caution">
    <text evidence="5">The sequence shown here is derived from an EMBL/GenBank/DDBJ whole genome shotgun (WGS) entry which is preliminary data.</text>
</comment>
<proteinExistence type="predicted"/>
<evidence type="ECO:0000256" key="2">
    <source>
        <dbReference type="ARBA" id="ARBA00023125"/>
    </source>
</evidence>
<gene>
    <name evidence="5" type="ORF">KDK_45210</name>
</gene>
<dbReference type="Proteomes" id="UP000287188">
    <property type="component" value="Unassembled WGS sequence"/>
</dbReference>
<dbReference type="PANTHER" id="PTHR30146:SF109">
    <property type="entry name" value="HTH-TYPE TRANSCRIPTIONAL REGULATOR GALS"/>
    <property type="match status" value="1"/>
</dbReference>
<evidence type="ECO:0000313" key="5">
    <source>
        <dbReference type="EMBL" id="GCE20721.1"/>
    </source>
</evidence>
<protein>
    <recommendedName>
        <fullName evidence="4">Transcriptional regulator LacI/GalR-like sensor domain-containing protein</fullName>
    </recommendedName>
</protein>
<reference evidence="6" key="1">
    <citation type="submission" date="2018-12" db="EMBL/GenBank/DDBJ databases">
        <title>Tengunoibacter tsumagoiensis gen. nov., sp. nov., Dictyobacter kobayashii sp. nov., D. alpinus sp. nov., and D. joshuensis sp. nov. and description of Dictyobacteraceae fam. nov. within the order Ktedonobacterales isolated from Tengu-no-mugimeshi.</title>
        <authorList>
            <person name="Wang C.M."/>
            <person name="Zheng Y."/>
            <person name="Sakai Y."/>
            <person name="Toyoda A."/>
            <person name="Minakuchi Y."/>
            <person name="Abe K."/>
            <person name="Yokota A."/>
            <person name="Yabe S."/>
        </authorList>
    </citation>
    <scope>NUCLEOTIDE SEQUENCE [LARGE SCALE GENOMIC DNA]</scope>
    <source>
        <strain evidence="6">Uno11</strain>
    </source>
</reference>
<keyword evidence="2" id="KW-0238">DNA-binding</keyword>
<dbReference type="AlphaFoldDB" id="A0A402ANE8"/>
<evidence type="ECO:0000256" key="1">
    <source>
        <dbReference type="ARBA" id="ARBA00023015"/>
    </source>
</evidence>
<accession>A0A402ANE8</accession>
<dbReference type="InterPro" id="IPR028082">
    <property type="entry name" value="Peripla_BP_I"/>
</dbReference>